<evidence type="ECO:0000256" key="5">
    <source>
        <dbReference type="HAMAP-Rule" id="MF_00844"/>
    </source>
</evidence>
<gene>
    <name evidence="5" type="primary">rqcH</name>
    <name evidence="7" type="ORF">IDH45_11550</name>
</gene>
<dbReference type="GO" id="GO:0043023">
    <property type="term" value="F:ribosomal large subunit binding"/>
    <property type="evidence" value="ECO:0007669"/>
    <property type="project" value="UniProtKB-UniRule"/>
</dbReference>
<protein>
    <recommendedName>
        <fullName evidence="5">Rqc2 homolog RqcH</fullName>
        <shortName evidence="5">RqcH</shortName>
    </recommendedName>
</protein>
<dbReference type="Gene3D" id="2.30.310.10">
    <property type="entry name" value="ibrinogen binding protein from staphylococcus aureus domain"/>
    <property type="match status" value="1"/>
</dbReference>
<evidence type="ECO:0000256" key="4">
    <source>
        <dbReference type="ARBA" id="ARBA00022917"/>
    </source>
</evidence>
<evidence type="ECO:0000256" key="2">
    <source>
        <dbReference type="ARBA" id="ARBA00022730"/>
    </source>
</evidence>
<dbReference type="GO" id="GO:0019843">
    <property type="term" value="F:rRNA binding"/>
    <property type="evidence" value="ECO:0007669"/>
    <property type="project" value="UniProtKB-UniRule"/>
</dbReference>
<comment type="caution">
    <text evidence="7">The sequence shown here is derived from an EMBL/GenBank/DDBJ whole genome shotgun (WGS) entry which is preliminary data.</text>
</comment>
<keyword evidence="2 5" id="KW-0699">rRNA-binding</keyword>
<feature type="domain" description="NFACT RNA-binding" evidence="6">
    <location>
        <begin position="470"/>
        <end position="558"/>
    </location>
</feature>
<proteinExistence type="inferred from homology"/>
<dbReference type="Gene3D" id="1.10.8.50">
    <property type="match status" value="1"/>
</dbReference>
<feature type="coiled-coil region" evidence="5">
    <location>
        <begin position="310"/>
        <end position="337"/>
    </location>
</feature>
<dbReference type="HAMAP" id="MF_00844_B">
    <property type="entry name" value="RqcH_B"/>
    <property type="match status" value="1"/>
</dbReference>
<dbReference type="Gene3D" id="3.40.970.40">
    <property type="entry name" value="fibrinogen binding protein from staphylococcus aureus domain like"/>
    <property type="match status" value="1"/>
</dbReference>
<evidence type="ECO:0000256" key="3">
    <source>
        <dbReference type="ARBA" id="ARBA00022884"/>
    </source>
</evidence>
<dbReference type="InterPro" id="IPR043682">
    <property type="entry name" value="RqcH_bacterial"/>
</dbReference>
<dbReference type="InterPro" id="IPR051608">
    <property type="entry name" value="RQC_Subunit_NEMF"/>
</dbReference>
<reference evidence="7" key="1">
    <citation type="submission" date="2020-09" db="EMBL/GenBank/DDBJ databases">
        <title>A novel bacterium of genus Paenibacillus, isolated from South China Sea.</title>
        <authorList>
            <person name="Huang H."/>
            <person name="Mo K."/>
            <person name="Hu Y."/>
        </authorList>
    </citation>
    <scope>NUCLEOTIDE SEQUENCE</scope>
    <source>
        <strain evidence="7">IB182363</strain>
    </source>
</reference>
<dbReference type="EMBL" id="JACXJA010000014">
    <property type="protein sequence ID" value="MBD2862620.1"/>
    <property type="molecule type" value="Genomic_DNA"/>
</dbReference>
<dbReference type="GO" id="GO:0000049">
    <property type="term" value="F:tRNA binding"/>
    <property type="evidence" value="ECO:0007669"/>
    <property type="project" value="UniProtKB-UniRule"/>
</dbReference>
<evidence type="ECO:0000256" key="1">
    <source>
        <dbReference type="ARBA" id="ARBA00022555"/>
    </source>
</evidence>
<keyword evidence="8" id="KW-1185">Reference proteome</keyword>
<dbReference type="InterPro" id="IPR008532">
    <property type="entry name" value="NFACT_RNA-bd"/>
</dbReference>
<comment type="similarity">
    <text evidence="5">Belongs to the NEMF family.</text>
</comment>
<dbReference type="Pfam" id="PF05670">
    <property type="entry name" value="NFACT-R_1"/>
    <property type="match status" value="1"/>
</dbReference>
<accession>A0A927C7H5</accession>
<keyword evidence="5" id="KW-0175">Coiled coil</keyword>
<organism evidence="7 8">
    <name type="scientific">Paenibacillus oceani</name>
    <dbReference type="NCBI Taxonomy" id="2772510"/>
    <lineage>
        <taxon>Bacteria</taxon>
        <taxon>Bacillati</taxon>
        <taxon>Bacillota</taxon>
        <taxon>Bacilli</taxon>
        <taxon>Bacillales</taxon>
        <taxon>Paenibacillaceae</taxon>
        <taxon>Paenibacillus</taxon>
    </lineage>
</organism>
<keyword evidence="3 5" id="KW-0694">RNA-binding</keyword>
<name>A0A927C7H5_9BACL</name>
<dbReference type="AlphaFoldDB" id="A0A927C7H5"/>
<evidence type="ECO:0000259" key="6">
    <source>
        <dbReference type="Pfam" id="PF05670"/>
    </source>
</evidence>
<dbReference type="FunFam" id="2.30.310.10:FF:000004">
    <property type="entry name" value="Fibronectin-binding protein A"/>
    <property type="match status" value="1"/>
</dbReference>
<dbReference type="Proteomes" id="UP000639396">
    <property type="component" value="Unassembled WGS sequence"/>
</dbReference>
<dbReference type="GO" id="GO:1990112">
    <property type="term" value="C:RQC complex"/>
    <property type="evidence" value="ECO:0007669"/>
    <property type="project" value="TreeGrafter"/>
</dbReference>
<sequence length="589" mass="65206">MSLDGLVTRAIASELAVCVGGRINKIYQPAGHDIVLQLRAQGQNRKLLLSANPTYPRVHFTESSYTNPTEAPMFCMLMRKHCEGAVIEKVSQVGLERILHIDVRQRDEIGDISVKRIVIEIMGRHSNIILVDPKTNAVLDGIHHVTPAISSHRIVMPGSQYAAPPEQGKANPLEATEASFRQLLQESGGDEETGAAPVRQQLVNLYSGISPLAAKEIVGRSGAAPGAAAGETDMGAVWKAFRDVMGAIEANRYVPVIVEETGGKAYFSVIELTHIHGETGRFDTVSACLESYYGDKADRDAVKQRAADLLRFLQNERTKNAKKLEKLRDTIEDAKEADSFRILGELLTASLHLAQRGDKSIEVINYYDEDQKPLEIELDPQLTPSENAQRYFKKYTKLRNSVSAVQEQIEAADIEITYLDTLLAQLDRATLGDIEGIRDELVEQGYLRDRGGKKGKAKKKKTDKPLLTCYTSGEGIPIYVGKNNIQNEYLTNRLAQPNDTWLHTKDIPGSHVVIRADTFGETTLHEAAMLAAYYSQAKSSSQVPVDFTLIRHVRKPNGSKPGYVIYERQKTLFVTPDDEAVKSMPVTVK</sequence>
<dbReference type="GO" id="GO:0072344">
    <property type="term" value="P:rescue of stalled ribosome"/>
    <property type="evidence" value="ECO:0007669"/>
    <property type="project" value="UniProtKB-UniRule"/>
</dbReference>
<dbReference type="Pfam" id="PF05833">
    <property type="entry name" value="NFACT_N"/>
    <property type="match status" value="1"/>
</dbReference>
<dbReference type="PANTHER" id="PTHR15239">
    <property type="entry name" value="NUCLEAR EXPORT MEDIATOR FACTOR NEMF"/>
    <property type="match status" value="1"/>
</dbReference>
<dbReference type="PANTHER" id="PTHR15239:SF6">
    <property type="entry name" value="RIBOSOME QUALITY CONTROL COMPLEX SUBUNIT NEMF"/>
    <property type="match status" value="1"/>
</dbReference>
<comment type="subunit">
    <text evidence="5">Associates with stalled 50S ribosomal subunits. Binds to RqcP.</text>
</comment>
<keyword evidence="4 5" id="KW-0648">Protein biosynthesis</keyword>
<keyword evidence="1 5" id="KW-0820">tRNA-binding</keyword>
<comment type="function">
    <text evidence="5">Key component of the ribosome quality control system (RQC), a ribosome-associated complex that mediates the extraction of incompletely synthesized nascent chains from stalled ribosomes and their subsequent degradation. RqcH recruits Ala-charged tRNA, and with RqcP directs the elongation of stalled nascent chains on 50S ribosomal subunits, leading to non-templated C-terminal alanine extensions (Ala tail). The Ala tail promotes nascent chain degradation. May add between 1 and at least 8 Ala residues. Binds to stalled 50S ribosomal subunits.</text>
</comment>
<dbReference type="RefSeq" id="WP_190927692.1">
    <property type="nucleotide sequence ID" value="NZ_JACXJA010000014.1"/>
</dbReference>
<evidence type="ECO:0000313" key="7">
    <source>
        <dbReference type="EMBL" id="MBD2862620.1"/>
    </source>
</evidence>
<evidence type="ECO:0000313" key="8">
    <source>
        <dbReference type="Proteomes" id="UP000639396"/>
    </source>
</evidence>